<accession>A0A165UK34</accession>
<evidence type="ECO:0000259" key="1">
    <source>
        <dbReference type="Pfam" id="PF00501"/>
    </source>
</evidence>
<sequence length="619" mass="67305">MSSDQAIAGAEASNIPVPATNVVSYVFSNPFHESSVAITQAPTEELRRVGLKHHVPPAKPIFIHPHTGAHISWLRLKQDVHGFADGFRNKVGLKPAPLQPDKPYTISSPVLLHMPNCLPYVPVMLGAAAAGLTVTMCNPFYTPTELLHVLKTAKPAVIITTPSGLPILKEATKQLENKYQASLYKEGRRVFIVDVTHDDYGLYNGVPKTITPEVGRDGWITADYKWLLGKPGFHIDEWSPEEVAKRACFILWSSGTSGRSKGVVLSHRATAAGVLSQRYSIPWMGPNDVQIAFVPFFHVLGLACVALLAPAIGTSIVVLPRFDLELFLRLIEAHRATFTNIAPPVAVALAKTRLLGEYDLSSLKSLSSGGAPLAADVIRTVHERLGVLIKMGYGASEAGGICNQIAGTWEELEPQLGTTGRPMPGTLVRIVDVDGSGRTLKYGEEGEIWIKSPTLMSGYLDDPQTTAETLTVDGWYRSGDIGKLDRSGNLQITDRMKDMIKSSGFQCSPVEIEGVLAGHPQVADVGVGAIYSPDDATEYPRAFVVPMDRTILTRSLEENKPSIELVTLAHELNKRVESKLIKYKWLRGGILFVDQVPKNPSGKILRVFICGDFSKIVGG</sequence>
<keyword evidence="4" id="KW-1185">Reference proteome</keyword>
<reference evidence="3 4" key="1">
    <citation type="journal article" date="2016" name="Mol. Biol. Evol.">
        <title>Comparative Genomics of Early-Diverging Mushroom-Forming Fungi Provides Insights into the Origins of Lignocellulose Decay Capabilities.</title>
        <authorList>
            <person name="Nagy L.G."/>
            <person name="Riley R."/>
            <person name="Tritt A."/>
            <person name="Adam C."/>
            <person name="Daum C."/>
            <person name="Floudas D."/>
            <person name="Sun H."/>
            <person name="Yadav J.S."/>
            <person name="Pangilinan J."/>
            <person name="Larsson K.H."/>
            <person name="Matsuura K."/>
            <person name="Barry K."/>
            <person name="Labutti K."/>
            <person name="Kuo R."/>
            <person name="Ohm R.A."/>
            <person name="Bhattacharya S.S."/>
            <person name="Shirouzu T."/>
            <person name="Yoshinaga Y."/>
            <person name="Martin F.M."/>
            <person name="Grigoriev I.V."/>
            <person name="Hibbett D.S."/>
        </authorList>
    </citation>
    <scope>NUCLEOTIDE SEQUENCE [LARGE SCALE GENOMIC DNA]</scope>
    <source>
        <strain evidence="3 4">HHB14362 ss-1</strain>
    </source>
</reference>
<dbReference type="PANTHER" id="PTHR24096">
    <property type="entry name" value="LONG-CHAIN-FATTY-ACID--COA LIGASE"/>
    <property type="match status" value="1"/>
</dbReference>
<dbReference type="Gene3D" id="3.40.50.12780">
    <property type="entry name" value="N-terminal domain of ligase-like"/>
    <property type="match status" value="1"/>
</dbReference>
<dbReference type="PANTHER" id="PTHR24096:SF295">
    <property type="entry name" value="ACETYL-COA SYNTHETASE-LIKE PROTEIN"/>
    <property type="match status" value="1"/>
</dbReference>
<organism evidence="3 4">
    <name type="scientific">Neolentinus lepideus HHB14362 ss-1</name>
    <dbReference type="NCBI Taxonomy" id="1314782"/>
    <lineage>
        <taxon>Eukaryota</taxon>
        <taxon>Fungi</taxon>
        <taxon>Dikarya</taxon>
        <taxon>Basidiomycota</taxon>
        <taxon>Agaricomycotina</taxon>
        <taxon>Agaricomycetes</taxon>
        <taxon>Gloeophyllales</taxon>
        <taxon>Gloeophyllaceae</taxon>
        <taxon>Neolentinus</taxon>
    </lineage>
</organism>
<dbReference type="FunCoup" id="A0A165UK34">
    <property type="interactions" value="322"/>
</dbReference>
<dbReference type="GO" id="GO:0016405">
    <property type="term" value="F:CoA-ligase activity"/>
    <property type="evidence" value="ECO:0007669"/>
    <property type="project" value="TreeGrafter"/>
</dbReference>
<dbReference type="Gene3D" id="3.30.300.30">
    <property type="match status" value="1"/>
</dbReference>
<dbReference type="Pfam" id="PF00501">
    <property type="entry name" value="AMP-binding"/>
    <property type="match status" value="1"/>
</dbReference>
<dbReference type="InterPro" id="IPR020845">
    <property type="entry name" value="AMP-binding_CS"/>
</dbReference>
<dbReference type="AlphaFoldDB" id="A0A165UK34"/>
<proteinExistence type="predicted"/>
<evidence type="ECO:0000313" key="4">
    <source>
        <dbReference type="Proteomes" id="UP000076761"/>
    </source>
</evidence>
<dbReference type="Pfam" id="PF13193">
    <property type="entry name" value="AMP-binding_C"/>
    <property type="match status" value="1"/>
</dbReference>
<gene>
    <name evidence="3" type="ORF">NEOLEDRAFT_1176027</name>
</gene>
<dbReference type="OrthoDB" id="6509636at2759"/>
<dbReference type="STRING" id="1314782.A0A165UK34"/>
<protein>
    <submittedName>
        <fullName evidence="3">4-coumarate-CoA igase</fullName>
    </submittedName>
</protein>
<evidence type="ECO:0000313" key="3">
    <source>
        <dbReference type="EMBL" id="KZT28291.1"/>
    </source>
</evidence>
<dbReference type="InterPro" id="IPR042099">
    <property type="entry name" value="ANL_N_sf"/>
</dbReference>
<dbReference type="InterPro" id="IPR045851">
    <property type="entry name" value="AMP-bd_C_sf"/>
</dbReference>
<dbReference type="EMBL" id="KV425558">
    <property type="protein sequence ID" value="KZT28291.1"/>
    <property type="molecule type" value="Genomic_DNA"/>
</dbReference>
<feature type="domain" description="AMP-dependent synthetase/ligase" evidence="1">
    <location>
        <begin position="56"/>
        <end position="460"/>
    </location>
</feature>
<dbReference type="GO" id="GO:0019748">
    <property type="term" value="P:secondary metabolic process"/>
    <property type="evidence" value="ECO:0007669"/>
    <property type="project" value="TreeGrafter"/>
</dbReference>
<dbReference type="InterPro" id="IPR000873">
    <property type="entry name" value="AMP-dep_synth/lig_dom"/>
</dbReference>
<dbReference type="InterPro" id="IPR025110">
    <property type="entry name" value="AMP-bd_C"/>
</dbReference>
<dbReference type="Proteomes" id="UP000076761">
    <property type="component" value="Unassembled WGS sequence"/>
</dbReference>
<dbReference type="InParanoid" id="A0A165UK34"/>
<dbReference type="SUPFAM" id="SSF56801">
    <property type="entry name" value="Acetyl-CoA synthetase-like"/>
    <property type="match status" value="1"/>
</dbReference>
<evidence type="ECO:0000259" key="2">
    <source>
        <dbReference type="Pfam" id="PF13193"/>
    </source>
</evidence>
<name>A0A165UK34_9AGAM</name>
<dbReference type="PROSITE" id="PS00455">
    <property type="entry name" value="AMP_BINDING"/>
    <property type="match status" value="1"/>
</dbReference>
<feature type="domain" description="AMP-binding enzyme C-terminal" evidence="2">
    <location>
        <begin position="511"/>
        <end position="603"/>
    </location>
</feature>